<dbReference type="SUPFAM" id="SSF53335">
    <property type="entry name" value="S-adenosyl-L-methionine-dependent methyltransferases"/>
    <property type="match status" value="1"/>
</dbReference>
<dbReference type="OrthoDB" id="338505at2"/>
<dbReference type="HOGENOM" id="CLU_015968_0_0_12"/>
<dbReference type="Proteomes" id="UP000000503">
    <property type="component" value="Chromosome"/>
</dbReference>
<keyword evidence="1" id="KW-0808">Transferase</keyword>
<evidence type="ECO:0000313" key="2">
    <source>
        <dbReference type="Proteomes" id="UP000000503"/>
    </source>
</evidence>
<organism evidence="1 2">
    <name type="scientific">Gracilinema caldarium (strain ATCC 51460 / DSM 7334 / H1)</name>
    <name type="common">Treponema caldarium</name>
    <dbReference type="NCBI Taxonomy" id="744872"/>
    <lineage>
        <taxon>Bacteria</taxon>
        <taxon>Pseudomonadati</taxon>
        <taxon>Spirochaetota</taxon>
        <taxon>Spirochaetia</taxon>
        <taxon>Spirochaetales</taxon>
        <taxon>Breznakiellaceae</taxon>
        <taxon>Gracilinema</taxon>
    </lineage>
</organism>
<dbReference type="InterPro" id="IPR029063">
    <property type="entry name" value="SAM-dependent_MTases_sf"/>
</dbReference>
<keyword evidence="2" id="KW-1185">Reference proteome</keyword>
<dbReference type="AlphaFoldDB" id="F8F0S0"/>
<dbReference type="PANTHER" id="PTHR43861">
    <property type="entry name" value="TRANS-ACONITATE 2-METHYLTRANSFERASE-RELATED"/>
    <property type="match status" value="1"/>
</dbReference>
<evidence type="ECO:0000313" key="1">
    <source>
        <dbReference type="EMBL" id="AEJ19777.1"/>
    </source>
</evidence>
<proteinExistence type="predicted"/>
<dbReference type="STRING" id="744872.Spica_1634"/>
<keyword evidence="1" id="KW-0489">Methyltransferase</keyword>
<name>F8F0S0_GRAC1</name>
<reference evidence="2" key="1">
    <citation type="journal article" date="2013" name="Stand. Genomic Sci.">
        <title>Genome sequence of the thermophilic fresh-water bacterium Spirochaeta caldaria type strain (H1(T)), reclassification of Spirochaeta caldaria, Spirochaeta stenostrepta, and Spirochaeta zuelzerae in the genus Treponema as Treponema caldaria comb. nov., Treponema stenostrepta comb. nov., and Treponema zuelzerae comb. nov., and emendation of the genus Treponema.</title>
        <authorList>
            <person name="Abt B."/>
            <person name="Goker M."/>
            <person name="Scheuner C."/>
            <person name="Han C."/>
            <person name="Lu M."/>
            <person name="Misra M."/>
            <person name="Lapidus A."/>
            <person name="Nolan M."/>
            <person name="Lucas S."/>
            <person name="Hammon N."/>
            <person name="Deshpande S."/>
            <person name="Cheng J.F."/>
            <person name="Tapia R."/>
            <person name="Goodwin L.A."/>
            <person name="Pitluck S."/>
            <person name="Liolios K."/>
            <person name="Pagani I."/>
            <person name="Ivanova N."/>
            <person name="Mavromatis K."/>
            <person name="Mikhailova N."/>
            <person name="Huntemann M."/>
            <person name="Pati A."/>
            <person name="Chen A."/>
            <person name="Palaniappan K."/>
            <person name="Land M."/>
            <person name="Hauser L."/>
            <person name="Jeffries C.D."/>
            <person name="Rohde M."/>
            <person name="Spring S."/>
            <person name="Gronow S."/>
            <person name="Detter J.C."/>
            <person name="Bristow J."/>
            <person name="Eisen J.A."/>
            <person name="Markowitz V."/>
            <person name="Hugenholtz P."/>
            <person name="Kyrpides N.C."/>
            <person name="Woyke T."/>
            <person name="Klenk H.P."/>
        </authorList>
    </citation>
    <scope>NUCLEOTIDE SEQUENCE</scope>
    <source>
        <strain evidence="2">ATCC 51460 / DSM 7334 / H1</strain>
    </source>
</reference>
<dbReference type="Gene3D" id="3.40.50.150">
    <property type="entry name" value="Vaccinia Virus protein VP39"/>
    <property type="match status" value="1"/>
</dbReference>
<dbReference type="GO" id="GO:0032259">
    <property type="term" value="P:methylation"/>
    <property type="evidence" value="ECO:0007669"/>
    <property type="project" value="UniProtKB-KW"/>
</dbReference>
<dbReference type="CDD" id="cd02440">
    <property type="entry name" value="AdoMet_MTases"/>
    <property type="match status" value="1"/>
</dbReference>
<dbReference type="EMBL" id="CP002868">
    <property type="protein sequence ID" value="AEJ19777.1"/>
    <property type="molecule type" value="Genomic_DNA"/>
</dbReference>
<protein>
    <submittedName>
        <fullName evidence="1">Methyltransferase type 12</fullName>
    </submittedName>
</protein>
<dbReference type="PANTHER" id="PTHR43861:SF6">
    <property type="entry name" value="METHYLTRANSFERASE TYPE 11"/>
    <property type="match status" value="1"/>
</dbReference>
<dbReference type="KEGG" id="scd:Spica_1634"/>
<dbReference type="RefSeq" id="WP_013969086.1">
    <property type="nucleotide sequence ID" value="NC_015732.1"/>
</dbReference>
<gene>
    <name evidence="1" type="ordered locus">Spica_1634</name>
</gene>
<dbReference type="Pfam" id="PF13489">
    <property type="entry name" value="Methyltransf_23"/>
    <property type="match status" value="1"/>
</dbReference>
<dbReference type="eggNOG" id="COG2227">
    <property type="taxonomic scope" value="Bacteria"/>
</dbReference>
<dbReference type="Gene3D" id="3.40.50.2000">
    <property type="entry name" value="Glycogen Phosphorylase B"/>
    <property type="match status" value="1"/>
</dbReference>
<dbReference type="GO" id="GO:0008168">
    <property type="term" value="F:methyltransferase activity"/>
    <property type="evidence" value="ECO:0007669"/>
    <property type="project" value="UniProtKB-KW"/>
</dbReference>
<sequence>MGIPSSILPILVIPNQDPGKGGGHIARCQRLVQALSALGGEAYLLTNISEHQSTDIPVMNEMQAQTISAWRFIVIDGFRTAPQVVHRWSQKAPVVGIDEGGPCRSSFDYLVDILPGPKGLTIAVKLLMLFMPIFREFSVYKMLCTSLGQADKPNLVNPDFLQLPQKRREQFPESIKKVLITFGAEDAQNLSMSVIRGLIPHGIGYDISLVVGPMNKNITAQIRQELALQGIHLIKAPDNLMEYLADYDLVITHYGLTAFEALAAQTSVALVAPTAYHEILGLSTQFYSFGYGRKAALGVGRQLTRQLVQHSIIQASRELYHRFCLFRTTNSFAATLQSWTFPTYGRCPLCQDRSRRGGRILARFPDRTYVRCGRCGITYMVRPNHPPITYDGAYFLEDYKKQYGKTYIEDFPNLIQMAQSRLNQIEQILLHGRRYKIHGEKALKIDVPHYVRLLDIGCAYGPFLAAAKERGWSVMGLDPSHDAVRYAKDHIGVPVLQGLFPETDLTSLTDGEQLDVVSLWYVIEHFPDLGKALKAASEMLKKGGLLAFSTPSGSGISGRARLRSFLEQSPPDHWTILSPRTCGSILARYGFRLVKTVSTGHHPERFPFVGAFAKSKKTVIYRVLLKVSQLFSLGDTFEAYAIKE</sequence>
<accession>F8F0S0</accession>